<dbReference type="InterPro" id="IPR058512">
    <property type="entry name" value="DUF8199"/>
</dbReference>
<name>A0A2T1NEE4_9FLAO</name>
<accession>A0A2T1NEE4</accession>
<sequence length="138" mass="15675">MIKLVLHKIISLTFIVLVLFSTASLTVEKHFCGDNLIDLSLFFSTEKCGGDVQQSSEDHEVLEKSCCKDVVELISTQNQLDTNSKNDFSQFQKQFAAVFVYTYAGLFEEKASTQNSFLNYNAPRLVYDLNILEQVFLI</sequence>
<dbReference type="RefSeq" id="WP_106462962.1">
    <property type="nucleotide sequence ID" value="NZ_PXOQ01000007.1"/>
</dbReference>
<dbReference type="Proteomes" id="UP000238426">
    <property type="component" value="Unassembled WGS sequence"/>
</dbReference>
<evidence type="ECO:0000313" key="1">
    <source>
        <dbReference type="EMBL" id="PSG90821.1"/>
    </source>
</evidence>
<dbReference type="AlphaFoldDB" id="A0A2T1NEE4"/>
<organism evidence="1 2">
    <name type="scientific">Aurantibacter aestuarii</name>
    <dbReference type="NCBI Taxonomy" id="1266046"/>
    <lineage>
        <taxon>Bacteria</taxon>
        <taxon>Pseudomonadati</taxon>
        <taxon>Bacteroidota</taxon>
        <taxon>Flavobacteriia</taxon>
        <taxon>Flavobacteriales</taxon>
        <taxon>Flavobacteriaceae</taxon>
        <taxon>Aurantibacter</taxon>
    </lineage>
</organism>
<protein>
    <submittedName>
        <fullName evidence="1">Uncharacterized protein</fullName>
    </submittedName>
</protein>
<proteinExistence type="predicted"/>
<dbReference type="EMBL" id="PXOQ01000007">
    <property type="protein sequence ID" value="PSG90821.1"/>
    <property type="molecule type" value="Genomic_DNA"/>
</dbReference>
<dbReference type="NCBIfam" id="NF047658">
    <property type="entry name" value="HYC_CC_PP"/>
    <property type="match status" value="1"/>
</dbReference>
<reference evidence="1 2" key="1">
    <citation type="submission" date="2018-03" db="EMBL/GenBank/DDBJ databases">
        <title>Mesoflavibacter sp. HG37 and Mesoflavibacter sp. HG96 sp.nov., two marine bacteria isolated from seawater of Western Pacific Ocean.</title>
        <authorList>
            <person name="Cheng H."/>
            <person name="Wu Y.-H."/>
            <person name="Guo L.-L."/>
            <person name="Xu X.-W."/>
        </authorList>
    </citation>
    <scope>NUCLEOTIDE SEQUENCE [LARGE SCALE GENOMIC DNA]</scope>
    <source>
        <strain evidence="1 2">KCTC 32269</strain>
    </source>
</reference>
<keyword evidence="2" id="KW-1185">Reference proteome</keyword>
<evidence type="ECO:0000313" key="2">
    <source>
        <dbReference type="Proteomes" id="UP000238426"/>
    </source>
</evidence>
<dbReference type="Pfam" id="PF26622">
    <property type="entry name" value="DUF8199"/>
    <property type="match status" value="1"/>
</dbReference>
<gene>
    <name evidence="1" type="ORF">C7H52_05980</name>
</gene>
<dbReference type="InterPro" id="IPR058060">
    <property type="entry name" value="HYC_CC_PP"/>
</dbReference>
<comment type="caution">
    <text evidence="1">The sequence shown here is derived from an EMBL/GenBank/DDBJ whole genome shotgun (WGS) entry which is preliminary data.</text>
</comment>
<dbReference type="OrthoDB" id="1493875at2"/>